<gene>
    <name evidence="1" type="ORF">PIB30_043546</name>
</gene>
<accession>A0ABU6WDW5</accession>
<sequence>MQFMLEELNANEEDITVVIDRKDIVGWLKNIEDTNWQLRFLRNKVKNVANLFMHCSVVFKQNGIKMIELTWIHWTAITPSFIDPAMMICDKISRWLGLSLRY</sequence>
<dbReference type="EMBL" id="JASCZI010181497">
    <property type="protein sequence ID" value="MED6184042.1"/>
    <property type="molecule type" value="Genomic_DNA"/>
</dbReference>
<name>A0ABU6WDW5_9FABA</name>
<evidence type="ECO:0000313" key="1">
    <source>
        <dbReference type="EMBL" id="MED6184042.1"/>
    </source>
</evidence>
<organism evidence="1 2">
    <name type="scientific">Stylosanthes scabra</name>
    <dbReference type="NCBI Taxonomy" id="79078"/>
    <lineage>
        <taxon>Eukaryota</taxon>
        <taxon>Viridiplantae</taxon>
        <taxon>Streptophyta</taxon>
        <taxon>Embryophyta</taxon>
        <taxon>Tracheophyta</taxon>
        <taxon>Spermatophyta</taxon>
        <taxon>Magnoliopsida</taxon>
        <taxon>eudicotyledons</taxon>
        <taxon>Gunneridae</taxon>
        <taxon>Pentapetalae</taxon>
        <taxon>rosids</taxon>
        <taxon>fabids</taxon>
        <taxon>Fabales</taxon>
        <taxon>Fabaceae</taxon>
        <taxon>Papilionoideae</taxon>
        <taxon>50 kb inversion clade</taxon>
        <taxon>dalbergioids sensu lato</taxon>
        <taxon>Dalbergieae</taxon>
        <taxon>Pterocarpus clade</taxon>
        <taxon>Stylosanthes</taxon>
    </lineage>
</organism>
<comment type="caution">
    <text evidence="1">The sequence shown here is derived from an EMBL/GenBank/DDBJ whole genome shotgun (WGS) entry which is preliminary data.</text>
</comment>
<reference evidence="1 2" key="1">
    <citation type="journal article" date="2023" name="Plants (Basel)">
        <title>Bridging the Gap: Combining Genomics and Transcriptomics Approaches to Understand Stylosanthes scabra, an Orphan Legume from the Brazilian Caatinga.</title>
        <authorList>
            <person name="Ferreira-Neto J.R.C."/>
            <person name="da Silva M.D."/>
            <person name="Binneck E."/>
            <person name="de Melo N.F."/>
            <person name="da Silva R.H."/>
            <person name="de Melo A.L.T.M."/>
            <person name="Pandolfi V."/>
            <person name="Bustamante F.O."/>
            <person name="Brasileiro-Vidal A.C."/>
            <person name="Benko-Iseppon A.M."/>
        </authorList>
    </citation>
    <scope>NUCLEOTIDE SEQUENCE [LARGE SCALE GENOMIC DNA]</scope>
    <source>
        <tissue evidence="1">Leaves</tissue>
    </source>
</reference>
<evidence type="ECO:0000313" key="2">
    <source>
        <dbReference type="Proteomes" id="UP001341840"/>
    </source>
</evidence>
<proteinExistence type="predicted"/>
<protein>
    <submittedName>
        <fullName evidence="1">Uncharacterized protein</fullName>
    </submittedName>
</protein>
<keyword evidence="2" id="KW-1185">Reference proteome</keyword>
<dbReference type="Proteomes" id="UP001341840">
    <property type="component" value="Unassembled WGS sequence"/>
</dbReference>